<dbReference type="InterPro" id="IPR001650">
    <property type="entry name" value="Helicase_C-like"/>
</dbReference>
<evidence type="ECO:0000256" key="2">
    <source>
        <dbReference type="ARBA" id="ARBA00022741"/>
    </source>
</evidence>
<dbReference type="PROSITE" id="PS51194">
    <property type="entry name" value="HELICASE_CTER"/>
    <property type="match status" value="1"/>
</dbReference>
<dbReference type="SMART" id="SM00487">
    <property type="entry name" value="DEXDc"/>
    <property type="match status" value="1"/>
</dbReference>
<dbReference type="InterPro" id="IPR011545">
    <property type="entry name" value="DEAD/DEAH_box_helicase_dom"/>
</dbReference>
<dbReference type="SMART" id="SM00490">
    <property type="entry name" value="HELICc"/>
    <property type="match status" value="1"/>
</dbReference>
<comment type="similarity">
    <text evidence="1">Belongs to the helicase family. RecQ subfamily.</text>
</comment>
<dbReference type="OrthoDB" id="2507344at2759"/>
<dbReference type="Gene3D" id="3.40.50.300">
    <property type="entry name" value="P-loop containing nucleotide triphosphate hydrolases"/>
    <property type="match status" value="2"/>
</dbReference>
<reference evidence="8 9" key="1">
    <citation type="journal article" date="2019" name="Nat. Ecol. Evol.">
        <title>Megaphylogeny resolves global patterns of mushroom evolution.</title>
        <authorList>
            <person name="Varga T."/>
            <person name="Krizsan K."/>
            <person name="Foldi C."/>
            <person name="Dima B."/>
            <person name="Sanchez-Garcia M."/>
            <person name="Sanchez-Ramirez S."/>
            <person name="Szollosi G.J."/>
            <person name="Szarkandi J.G."/>
            <person name="Papp V."/>
            <person name="Albert L."/>
            <person name="Andreopoulos W."/>
            <person name="Angelini C."/>
            <person name="Antonin V."/>
            <person name="Barry K.W."/>
            <person name="Bougher N.L."/>
            <person name="Buchanan P."/>
            <person name="Buyck B."/>
            <person name="Bense V."/>
            <person name="Catcheside P."/>
            <person name="Chovatia M."/>
            <person name="Cooper J."/>
            <person name="Damon W."/>
            <person name="Desjardin D."/>
            <person name="Finy P."/>
            <person name="Geml J."/>
            <person name="Haridas S."/>
            <person name="Hughes K."/>
            <person name="Justo A."/>
            <person name="Karasinski D."/>
            <person name="Kautmanova I."/>
            <person name="Kiss B."/>
            <person name="Kocsube S."/>
            <person name="Kotiranta H."/>
            <person name="LaButti K.M."/>
            <person name="Lechner B.E."/>
            <person name="Liimatainen K."/>
            <person name="Lipzen A."/>
            <person name="Lukacs Z."/>
            <person name="Mihaltcheva S."/>
            <person name="Morgado L.N."/>
            <person name="Niskanen T."/>
            <person name="Noordeloos M.E."/>
            <person name="Ohm R.A."/>
            <person name="Ortiz-Santana B."/>
            <person name="Ovrebo C."/>
            <person name="Racz N."/>
            <person name="Riley R."/>
            <person name="Savchenko A."/>
            <person name="Shiryaev A."/>
            <person name="Soop K."/>
            <person name="Spirin V."/>
            <person name="Szebenyi C."/>
            <person name="Tomsovsky M."/>
            <person name="Tulloss R.E."/>
            <person name="Uehling J."/>
            <person name="Grigoriev I.V."/>
            <person name="Vagvolgyi C."/>
            <person name="Papp T."/>
            <person name="Martin F.M."/>
            <person name="Miettinen O."/>
            <person name="Hibbett D.S."/>
            <person name="Nagy L.G."/>
        </authorList>
    </citation>
    <scope>NUCLEOTIDE SEQUENCE [LARGE SCALE GENOMIC DNA]</scope>
    <source>
        <strain evidence="8 9">FP101781</strain>
    </source>
</reference>
<comment type="caution">
    <text evidence="8">The sequence shown here is derived from an EMBL/GenBank/DDBJ whole genome shotgun (WGS) entry which is preliminary data.</text>
</comment>
<evidence type="ECO:0000313" key="9">
    <source>
        <dbReference type="Proteomes" id="UP000298030"/>
    </source>
</evidence>
<evidence type="ECO:0000256" key="1">
    <source>
        <dbReference type="ARBA" id="ARBA00005446"/>
    </source>
</evidence>
<dbReference type="GO" id="GO:0009378">
    <property type="term" value="F:four-way junction helicase activity"/>
    <property type="evidence" value="ECO:0007669"/>
    <property type="project" value="TreeGrafter"/>
</dbReference>
<gene>
    <name evidence="8" type="ORF">FA13DRAFT_1645630</name>
</gene>
<evidence type="ECO:0000259" key="6">
    <source>
        <dbReference type="PROSITE" id="PS51192"/>
    </source>
</evidence>
<sequence length="365" mass="40038">MPTVINSIQRCVQQSHASVVHLFAPNKLTAETTYGGNSTCIQVSPRLIDHLRHFFNAPGSTMGFTDHNQAQAVQIAAHGKDSLLLVTATGSGKTLPGFMASRYFDLSTAVTVYIVPYNAMHGQYLKRLEEAGLSHSTWHQGITPENAPQNIIVTCDSSIMSPFVDFIRELTACKRLARVIFDEAHLIIRQDNFRPVMQKLRFLSQIGVQIILLTATLPVALQPKLLEYVGLTAPIVLRGSTPRPNISYRILRVKDAGEVIPKVAQVFSSLKNAPDTKRILIFCSTINQTQLLARKLDIEPCFAGLGSPAIEDLLSRFRRGEIQALATTCVLGVGLHVSGVTHVIHAGNPRDIIEFAQDTGRAGRD</sequence>
<organism evidence="8 9">
    <name type="scientific">Coprinellus micaceus</name>
    <name type="common">Glistening ink-cap mushroom</name>
    <name type="synonym">Coprinus micaceus</name>
    <dbReference type="NCBI Taxonomy" id="71717"/>
    <lineage>
        <taxon>Eukaryota</taxon>
        <taxon>Fungi</taxon>
        <taxon>Dikarya</taxon>
        <taxon>Basidiomycota</taxon>
        <taxon>Agaricomycotina</taxon>
        <taxon>Agaricomycetes</taxon>
        <taxon>Agaricomycetidae</taxon>
        <taxon>Agaricales</taxon>
        <taxon>Agaricineae</taxon>
        <taxon>Psathyrellaceae</taxon>
        <taxon>Coprinellus</taxon>
    </lineage>
</organism>
<dbReference type="PROSITE" id="PS51192">
    <property type="entry name" value="HELICASE_ATP_BIND_1"/>
    <property type="match status" value="1"/>
</dbReference>
<keyword evidence="3" id="KW-0067">ATP-binding</keyword>
<dbReference type="InterPro" id="IPR027417">
    <property type="entry name" value="P-loop_NTPase"/>
</dbReference>
<name>A0A4Y7SE05_COPMI</name>
<dbReference type="GO" id="GO:0005694">
    <property type="term" value="C:chromosome"/>
    <property type="evidence" value="ECO:0007669"/>
    <property type="project" value="TreeGrafter"/>
</dbReference>
<proteinExistence type="inferred from homology"/>
<dbReference type="GO" id="GO:0005737">
    <property type="term" value="C:cytoplasm"/>
    <property type="evidence" value="ECO:0007669"/>
    <property type="project" value="TreeGrafter"/>
</dbReference>
<dbReference type="PANTHER" id="PTHR13710">
    <property type="entry name" value="DNA HELICASE RECQ FAMILY MEMBER"/>
    <property type="match status" value="1"/>
</dbReference>
<accession>A0A4Y7SE05</accession>
<dbReference type="EC" id="5.6.2.4" evidence="5"/>
<dbReference type="EMBL" id="QPFP01000160">
    <property type="protein sequence ID" value="TEB19999.1"/>
    <property type="molecule type" value="Genomic_DNA"/>
</dbReference>
<evidence type="ECO:0000259" key="7">
    <source>
        <dbReference type="PROSITE" id="PS51194"/>
    </source>
</evidence>
<comment type="catalytic activity">
    <reaction evidence="4">
        <text>Couples ATP hydrolysis with the unwinding of duplex DNA by translocating in the 3'-5' direction.</text>
        <dbReference type="EC" id="5.6.2.4"/>
    </reaction>
</comment>
<dbReference type="Proteomes" id="UP000298030">
    <property type="component" value="Unassembled WGS sequence"/>
</dbReference>
<dbReference type="GO" id="GO:0005524">
    <property type="term" value="F:ATP binding"/>
    <property type="evidence" value="ECO:0007669"/>
    <property type="project" value="UniProtKB-KW"/>
</dbReference>
<dbReference type="GO" id="GO:0000724">
    <property type="term" value="P:double-strand break repair via homologous recombination"/>
    <property type="evidence" value="ECO:0007669"/>
    <property type="project" value="TreeGrafter"/>
</dbReference>
<dbReference type="PANTHER" id="PTHR13710:SF154">
    <property type="entry name" value="RECQ HELICASE, PUTATIVE (AFU_ORTHOLOGUE AFUA_6G14720)-RELATED"/>
    <property type="match status" value="1"/>
</dbReference>
<dbReference type="GO" id="GO:0003676">
    <property type="term" value="F:nucleic acid binding"/>
    <property type="evidence" value="ECO:0007669"/>
    <property type="project" value="InterPro"/>
</dbReference>
<feature type="domain" description="Helicase C-terminal" evidence="7">
    <location>
        <begin position="262"/>
        <end position="365"/>
    </location>
</feature>
<dbReference type="GO" id="GO:0016787">
    <property type="term" value="F:hydrolase activity"/>
    <property type="evidence" value="ECO:0007669"/>
    <property type="project" value="UniProtKB-KW"/>
</dbReference>
<dbReference type="GO" id="GO:0043138">
    <property type="term" value="F:3'-5' DNA helicase activity"/>
    <property type="evidence" value="ECO:0007669"/>
    <property type="project" value="UniProtKB-EC"/>
</dbReference>
<dbReference type="InterPro" id="IPR014001">
    <property type="entry name" value="Helicase_ATP-bd"/>
</dbReference>
<evidence type="ECO:0000256" key="4">
    <source>
        <dbReference type="ARBA" id="ARBA00034617"/>
    </source>
</evidence>
<dbReference type="SUPFAM" id="SSF52540">
    <property type="entry name" value="P-loop containing nucleoside triphosphate hydrolases"/>
    <property type="match status" value="1"/>
</dbReference>
<dbReference type="Pfam" id="PF00270">
    <property type="entry name" value="DEAD"/>
    <property type="match status" value="1"/>
</dbReference>
<dbReference type="STRING" id="71717.A0A4Y7SE05"/>
<dbReference type="Pfam" id="PF00271">
    <property type="entry name" value="Helicase_C"/>
    <property type="match status" value="1"/>
</dbReference>
<evidence type="ECO:0000313" key="8">
    <source>
        <dbReference type="EMBL" id="TEB19999.1"/>
    </source>
</evidence>
<evidence type="ECO:0000256" key="3">
    <source>
        <dbReference type="ARBA" id="ARBA00022840"/>
    </source>
</evidence>
<keyword evidence="9" id="KW-1185">Reference proteome</keyword>
<keyword evidence="8" id="KW-0378">Hydrolase</keyword>
<evidence type="ECO:0000256" key="5">
    <source>
        <dbReference type="ARBA" id="ARBA00034808"/>
    </source>
</evidence>
<dbReference type="AlphaFoldDB" id="A0A4Y7SE05"/>
<keyword evidence="2" id="KW-0547">Nucleotide-binding</keyword>
<feature type="domain" description="Helicase ATP-binding" evidence="6">
    <location>
        <begin position="74"/>
        <end position="235"/>
    </location>
</feature>
<feature type="non-terminal residue" evidence="8">
    <location>
        <position position="365"/>
    </location>
</feature>
<protein>
    <recommendedName>
        <fullName evidence="5">DNA 3'-5' helicase</fullName>
        <ecNumber evidence="5">5.6.2.4</ecNumber>
    </recommendedName>
</protein>